<organism evidence="6 7">
    <name type="scientific">Rhodoplanes serenus</name>
    <dbReference type="NCBI Taxonomy" id="200615"/>
    <lineage>
        <taxon>Bacteria</taxon>
        <taxon>Pseudomonadati</taxon>
        <taxon>Pseudomonadota</taxon>
        <taxon>Alphaproteobacteria</taxon>
        <taxon>Hyphomicrobiales</taxon>
        <taxon>Nitrobacteraceae</taxon>
        <taxon>Rhodoplanes</taxon>
    </lineage>
</organism>
<dbReference type="InterPro" id="IPR003785">
    <property type="entry name" value="Creatininase/forma_Hydrolase"/>
</dbReference>
<evidence type="ECO:0000313" key="6">
    <source>
        <dbReference type="EMBL" id="VCU06655.1"/>
    </source>
</evidence>
<reference evidence="7" key="1">
    <citation type="submission" date="2018-10" db="EMBL/GenBank/DDBJ databases">
        <authorList>
            <person name="Peiro R."/>
            <person name="Begona"/>
            <person name="Cbmso G."/>
            <person name="Lopez M."/>
            <person name="Gonzalez S."/>
            <person name="Sacristan E."/>
            <person name="Castillo E."/>
        </authorList>
    </citation>
    <scope>NUCLEOTIDE SEQUENCE [LARGE SCALE GENOMIC DNA]</scope>
</reference>
<dbReference type="PANTHER" id="PTHR35005:SF1">
    <property type="entry name" value="2-AMINO-5-FORMYLAMINO-6-RIBOSYLAMINOPYRIMIDIN-4(3H)-ONE 5'-MONOPHOSPHATE DEFORMYLASE"/>
    <property type="match status" value="1"/>
</dbReference>
<comment type="caution">
    <text evidence="6">The sequence shown here is derived from an EMBL/GenBank/DDBJ whole genome shotgun (WGS) entry which is preliminary data.</text>
</comment>
<protein>
    <submittedName>
        <fullName evidence="6">Creatinine amidohydrolase</fullName>
    </submittedName>
</protein>
<dbReference type="EMBL" id="UWOC01000111">
    <property type="protein sequence ID" value="VCU06655.1"/>
    <property type="molecule type" value="Genomic_DNA"/>
</dbReference>
<dbReference type="OrthoDB" id="9801445at2"/>
<dbReference type="AlphaFoldDB" id="A0A3S4AXK8"/>
<dbReference type="Gene3D" id="3.40.50.10310">
    <property type="entry name" value="Creatininase"/>
    <property type="match status" value="1"/>
</dbReference>
<dbReference type="InterPro" id="IPR024087">
    <property type="entry name" value="Creatininase-like_sf"/>
</dbReference>
<gene>
    <name evidence="6" type="primary">crnA</name>
    <name evidence="6" type="ORF">RHODGE_RHODGE_01302</name>
</gene>
<evidence type="ECO:0000256" key="3">
    <source>
        <dbReference type="ARBA" id="ARBA00022801"/>
    </source>
</evidence>
<keyword evidence="3" id="KW-0378">Hydrolase</keyword>
<name>A0A3S4AXK8_9BRAD</name>
<keyword evidence="7" id="KW-1185">Reference proteome</keyword>
<dbReference type="Proteomes" id="UP000289200">
    <property type="component" value="Unassembled WGS sequence"/>
</dbReference>
<sequence>MLPKPHWGDMTWRDFASADTARWIAVLPVAAVEQHGPHLPVATDTLIAEAHLARVAALLPADLPATLLPVQAIGHSTEHLAFPGTLTFSAETALRAWTEIGESVHRAGLRKLVIVTSHGGNVQAIDLVARDLRVRLGMLVVTTHWHRFGYPDGVFARDEQHHGIHAGDIETSLVLAHRPETVRTEAIANAVPASVAIEREFRWLHPYTPAPFGWMTQDLNATGAVGDARPATARKGAATLDHAARAFVELLREVDRFDLARLKDAPAP</sequence>
<keyword evidence="4" id="KW-0862">Zinc</keyword>
<evidence type="ECO:0000313" key="7">
    <source>
        <dbReference type="Proteomes" id="UP000289200"/>
    </source>
</evidence>
<dbReference type="RefSeq" id="WP_129608274.1">
    <property type="nucleotide sequence ID" value="NZ_UWOC01000111.1"/>
</dbReference>
<evidence type="ECO:0000256" key="2">
    <source>
        <dbReference type="ARBA" id="ARBA00022723"/>
    </source>
</evidence>
<evidence type="ECO:0000256" key="1">
    <source>
        <dbReference type="ARBA" id="ARBA00001947"/>
    </source>
</evidence>
<evidence type="ECO:0000256" key="4">
    <source>
        <dbReference type="ARBA" id="ARBA00022833"/>
    </source>
</evidence>
<dbReference type="GO" id="GO:0046872">
    <property type="term" value="F:metal ion binding"/>
    <property type="evidence" value="ECO:0007669"/>
    <property type="project" value="UniProtKB-KW"/>
</dbReference>
<comment type="similarity">
    <text evidence="5">Belongs to the creatininase superfamily.</text>
</comment>
<dbReference type="PANTHER" id="PTHR35005">
    <property type="entry name" value="3-DEHYDRO-SCYLLO-INOSOSE HYDROLASE"/>
    <property type="match status" value="1"/>
</dbReference>
<evidence type="ECO:0000256" key="5">
    <source>
        <dbReference type="ARBA" id="ARBA00024029"/>
    </source>
</evidence>
<dbReference type="Pfam" id="PF02633">
    <property type="entry name" value="Creatininase"/>
    <property type="match status" value="1"/>
</dbReference>
<comment type="cofactor">
    <cofactor evidence="1">
        <name>Zn(2+)</name>
        <dbReference type="ChEBI" id="CHEBI:29105"/>
    </cofactor>
</comment>
<dbReference type="GO" id="GO:0009231">
    <property type="term" value="P:riboflavin biosynthetic process"/>
    <property type="evidence" value="ECO:0007669"/>
    <property type="project" value="TreeGrafter"/>
</dbReference>
<proteinExistence type="inferred from homology"/>
<accession>A0A3S4AXK8</accession>
<dbReference type="SUPFAM" id="SSF102215">
    <property type="entry name" value="Creatininase"/>
    <property type="match status" value="1"/>
</dbReference>
<keyword evidence="2" id="KW-0479">Metal-binding</keyword>
<dbReference type="GO" id="GO:0016811">
    <property type="term" value="F:hydrolase activity, acting on carbon-nitrogen (but not peptide) bonds, in linear amides"/>
    <property type="evidence" value="ECO:0007669"/>
    <property type="project" value="TreeGrafter"/>
</dbReference>